<evidence type="ECO:0000313" key="2">
    <source>
        <dbReference type="Proteomes" id="UP000672526"/>
    </source>
</evidence>
<organism evidence="1 2">
    <name type="scientific">Paraburkholderia haematera</name>
    <dbReference type="NCBI Taxonomy" id="2793077"/>
    <lineage>
        <taxon>Bacteria</taxon>
        <taxon>Pseudomonadati</taxon>
        <taxon>Pseudomonadota</taxon>
        <taxon>Betaproteobacteria</taxon>
        <taxon>Burkholderiales</taxon>
        <taxon>Burkholderiaceae</taxon>
        <taxon>Paraburkholderia</taxon>
    </lineage>
</organism>
<reference evidence="1 2" key="1">
    <citation type="submission" date="2021-02" db="EMBL/GenBank/DDBJ databases">
        <authorList>
            <person name="Vanwijnsberghe S."/>
        </authorList>
    </citation>
    <scope>NUCLEOTIDE SEQUENCE [LARGE SCALE GENOMIC DNA]</scope>
    <source>
        <strain evidence="1 2">LMG 31837</strain>
    </source>
</reference>
<comment type="caution">
    <text evidence="1">The sequence shown here is derived from an EMBL/GenBank/DDBJ whole genome shotgun (WGS) entry which is preliminary data.</text>
</comment>
<sequence length="58" mass="6392">MLFSRHLVASPDRESPFKQALKRGTTGMVAPRQMLENGCVSMQKSTSAEAASVRRMLP</sequence>
<dbReference type="Proteomes" id="UP000672526">
    <property type="component" value="Unassembled WGS sequence"/>
</dbReference>
<accession>A0ABN7KXE8</accession>
<gene>
    <name evidence="1" type="ORF">R69888_01495</name>
</gene>
<dbReference type="EMBL" id="CAJNBK010000003">
    <property type="protein sequence ID" value="CAE6718832.1"/>
    <property type="molecule type" value="Genomic_DNA"/>
</dbReference>
<keyword evidence="2" id="KW-1185">Reference proteome</keyword>
<evidence type="ECO:0000313" key="1">
    <source>
        <dbReference type="EMBL" id="CAE6718832.1"/>
    </source>
</evidence>
<proteinExistence type="predicted"/>
<name>A0ABN7KXE8_9BURK</name>
<protein>
    <submittedName>
        <fullName evidence="1">Uncharacterized protein</fullName>
    </submittedName>
</protein>